<reference evidence="3" key="1">
    <citation type="submission" date="2014-12" db="EMBL/GenBank/DDBJ databases">
        <title>Genome Sequence of Valsa Canker Pathogens Uncovers a Specific Adaption of Colonization on Woody Bark.</title>
        <authorList>
            <person name="Yin Z."/>
            <person name="Liu H."/>
            <person name="Gao X."/>
            <person name="Li Z."/>
            <person name="Song N."/>
            <person name="Ke X."/>
            <person name="Dai Q."/>
            <person name="Wu Y."/>
            <person name="Sun Y."/>
            <person name="Xu J.-R."/>
            <person name="Kang Z.K."/>
            <person name="Wang L."/>
            <person name="Huang L."/>
        </authorList>
    </citation>
    <scope>NUCLEOTIDE SEQUENCE [LARGE SCALE GENOMIC DNA]</scope>
    <source>
        <strain evidence="3">SXYL134</strain>
    </source>
</reference>
<accession>A0A194UQT8</accession>
<protein>
    <submittedName>
        <fullName evidence="2">Uncharacterized protein</fullName>
    </submittedName>
</protein>
<sequence>MYRGGATRCSVKHSGAMIALRLVAPLTMRDENQQRRKYIKEQKSYQKYLEEEDQEQRVEQETAPHADANTSVPSLPPPSPPSPPPPANTTDGTTDEASPAEGASSWLKRCGKRLCEVVSNLKPKKIFRRPGRAGKNDMASTMEPPRYMPHWHHPRPKPTPAWAKIGTETEPPRPHPYGHRSRTQRNYSRSISPYRTRSVTSADARAYLAARRKQSQGQTAGTHVVNREDMPKQYRQTNPY</sequence>
<feature type="compositionally biased region" description="Pro residues" evidence="1">
    <location>
        <begin position="74"/>
        <end position="87"/>
    </location>
</feature>
<name>A0A194UQT8_CYTMA</name>
<evidence type="ECO:0000313" key="3">
    <source>
        <dbReference type="Proteomes" id="UP000078576"/>
    </source>
</evidence>
<feature type="compositionally biased region" description="Basic and acidic residues" evidence="1">
    <location>
        <begin position="55"/>
        <end position="64"/>
    </location>
</feature>
<gene>
    <name evidence="2" type="ORF">VP1G_01512</name>
</gene>
<proteinExistence type="predicted"/>
<feature type="region of interest" description="Disordered" evidence="1">
    <location>
        <begin position="127"/>
        <end position="240"/>
    </location>
</feature>
<evidence type="ECO:0000256" key="1">
    <source>
        <dbReference type="SAM" id="MobiDB-lite"/>
    </source>
</evidence>
<dbReference type="Proteomes" id="UP000078576">
    <property type="component" value="Unassembled WGS sequence"/>
</dbReference>
<keyword evidence="3" id="KW-1185">Reference proteome</keyword>
<dbReference type="OrthoDB" id="10554021at2759"/>
<organism evidence="2 3">
    <name type="scientific">Cytospora mali</name>
    <name type="common">Apple Valsa canker fungus</name>
    <name type="synonym">Valsa mali</name>
    <dbReference type="NCBI Taxonomy" id="578113"/>
    <lineage>
        <taxon>Eukaryota</taxon>
        <taxon>Fungi</taxon>
        <taxon>Dikarya</taxon>
        <taxon>Ascomycota</taxon>
        <taxon>Pezizomycotina</taxon>
        <taxon>Sordariomycetes</taxon>
        <taxon>Sordariomycetidae</taxon>
        <taxon>Diaporthales</taxon>
        <taxon>Cytosporaceae</taxon>
        <taxon>Cytospora</taxon>
    </lineage>
</organism>
<feature type="region of interest" description="Disordered" evidence="1">
    <location>
        <begin position="48"/>
        <end position="105"/>
    </location>
</feature>
<dbReference type="AlphaFoldDB" id="A0A194UQT8"/>
<dbReference type="EMBL" id="KN714671">
    <property type="protein sequence ID" value="KUI54018.1"/>
    <property type="molecule type" value="Genomic_DNA"/>
</dbReference>
<feature type="compositionally biased region" description="Polar residues" evidence="1">
    <location>
        <begin position="184"/>
        <end position="201"/>
    </location>
</feature>
<evidence type="ECO:0000313" key="2">
    <source>
        <dbReference type="EMBL" id="KUI54018.1"/>
    </source>
</evidence>